<gene>
    <name evidence="2" type="ORF">DES38_1029</name>
</gene>
<dbReference type="RefSeq" id="WP_110250320.1">
    <property type="nucleotide sequence ID" value="NZ_QJJR01000002.1"/>
</dbReference>
<sequence>MLETSNSPEGIALAIMVMVIYCLIFMLIINDSRFFKLSVLLLANAGAIELLAIYSNLSIFKVMAHLSLLLALSVGIYGKLPFKKNNLLALFVTSFVLVQAIGYSSNVKSIQAVVIQEDMTTYSWFGLALFIPLLMTFGIYYLVTYLRLAWLKRLH</sequence>
<feature type="transmembrane region" description="Helical" evidence="1">
    <location>
        <begin position="87"/>
        <end position="104"/>
    </location>
</feature>
<name>A0A2V3WGD5_9BACI</name>
<keyword evidence="3" id="KW-1185">Reference proteome</keyword>
<feature type="transmembrane region" description="Helical" evidence="1">
    <location>
        <begin position="62"/>
        <end position="80"/>
    </location>
</feature>
<feature type="transmembrane region" description="Helical" evidence="1">
    <location>
        <begin position="12"/>
        <end position="30"/>
    </location>
</feature>
<accession>A0A2V3WGD5</accession>
<dbReference type="Proteomes" id="UP000247922">
    <property type="component" value="Unassembled WGS sequence"/>
</dbReference>
<feature type="transmembrane region" description="Helical" evidence="1">
    <location>
        <begin position="37"/>
        <end position="56"/>
    </location>
</feature>
<keyword evidence="1" id="KW-0812">Transmembrane</keyword>
<reference evidence="2 3" key="1">
    <citation type="submission" date="2018-05" db="EMBL/GenBank/DDBJ databases">
        <title>Genomic Encyclopedia of Type Strains, Phase IV (KMG-IV): sequencing the most valuable type-strain genomes for metagenomic binning, comparative biology and taxonomic classification.</title>
        <authorList>
            <person name="Goeker M."/>
        </authorList>
    </citation>
    <scope>NUCLEOTIDE SEQUENCE [LARGE SCALE GENOMIC DNA]</scope>
    <source>
        <strain evidence="2 3">DSM 22440</strain>
    </source>
</reference>
<organism evidence="2 3">
    <name type="scientific">Streptohalobacillus salinus</name>
    <dbReference type="NCBI Taxonomy" id="621096"/>
    <lineage>
        <taxon>Bacteria</taxon>
        <taxon>Bacillati</taxon>
        <taxon>Bacillota</taxon>
        <taxon>Bacilli</taxon>
        <taxon>Bacillales</taxon>
        <taxon>Bacillaceae</taxon>
        <taxon>Streptohalobacillus</taxon>
    </lineage>
</organism>
<evidence type="ECO:0000313" key="3">
    <source>
        <dbReference type="Proteomes" id="UP000247922"/>
    </source>
</evidence>
<keyword evidence="1" id="KW-1133">Transmembrane helix</keyword>
<proteinExistence type="predicted"/>
<protein>
    <submittedName>
        <fullName evidence="2">Uncharacterized protein</fullName>
    </submittedName>
</protein>
<keyword evidence="1" id="KW-0472">Membrane</keyword>
<comment type="caution">
    <text evidence="2">The sequence shown here is derived from an EMBL/GenBank/DDBJ whole genome shotgun (WGS) entry which is preliminary data.</text>
</comment>
<feature type="transmembrane region" description="Helical" evidence="1">
    <location>
        <begin position="124"/>
        <end position="143"/>
    </location>
</feature>
<evidence type="ECO:0000256" key="1">
    <source>
        <dbReference type="SAM" id="Phobius"/>
    </source>
</evidence>
<dbReference type="AlphaFoldDB" id="A0A2V3WGD5"/>
<evidence type="ECO:0000313" key="2">
    <source>
        <dbReference type="EMBL" id="PXW92431.1"/>
    </source>
</evidence>
<dbReference type="EMBL" id="QJJR01000002">
    <property type="protein sequence ID" value="PXW92431.1"/>
    <property type="molecule type" value="Genomic_DNA"/>
</dbReference>